<keyword evidence="2 4" id="KW-0521">NADP</keyword>
<gene>
    <name evidence="7" type="ORF">OU415_08910</name>
</gene>
<evidence type="ECO:0000313" key="8">
    <source>
        <dbReference type="Proteomes" id="UP001210380"/>
    </source>
</evidence>
<dbReference type="EMBL" id="JAQGLA010000009">
    <property type="protein sequence ID" value="MDA3625555.1"/>
    <property type="molecule type" value="Genomic_DNA"/>
</dbReference>
<dbReference type="InterPro" id="IPR013328">
    <property type="entry name" value="6PGD_dom2"/>
</dbReference>
<protein>
    <recommendedName>
        <fullName evidence="4">2-dehydropantoate 2-reductase</fullName>
        <ecNumber evidence="4">1.1.1.169</ecNumber>
    </recommendedName>
    <alternativeName>
        <fullName evidence="4">Ketopantoate reductase</fullName>
    </alternativeName>
</protein>
<dbReference type="Gene3D" id="3.40.50.720">
    <property type="entry name" value="NAD(P)-binding Rossmann-like Domain"/>
    <property type="match status" value="1"/>
</dbReference>
<comment type="function">
    <text evidence="4">Catalyzes the NADPH-dependent reduction of ketopantoate into pantoic acid.</text>
</comment>
<sequence>MIAVVGVGAIGAVTAAALELAGHDLVLCARRERRLTVRLDDGSRHRLRSPWVTDPDQVGPVDLVVLAVKAHQTGAAVPWLRRLRSERTPVLVLQNGVEHAERLAGAVPAECVVPGIVWCTAEEIAGEVLVRPGEQAIEVPAGDALGGVCDGSFLRIRPVEDFTTAAWRKLVFNAVVAVEALTGRRAEVFHEPEVRSLARDLAVECVEVATAAGARLPAGFADHVVEVLLSLPPENGTSILYDRCAGRELEWDARNGVISRVGAAHGIPTPISDVLVPLLAAAR</sequence>
<proteinExistence type="inferred from homology"/>
<dbReference type="InterPro" id="IPR036291">
    <property type="entry name" value="NAD(P)-bd_dom_sf"/>
</dbReference>
<comment type="similarity">
    <text evidence="1 4">Belongs to the ketopantoate reductase family.</text>
</comment>
<feature type="domain" description="Ketopantoate reductase C-terminal" evidence="6">
    <location>
        <begin position="161"/>
        <end position="281"/>
    </location>
</feature>
<comment type="pathway">
    <text evidence="4">Cofactor biosynthesis; (R)-pantothenate biosynthesis; (R)-pantoate from 3-methyl-2-oxobutanoate: step 2/2.</text>
</comment>
<dbReference type="GO" id="GO:0008677">
    <property type="term" value="F:2-dehydropantoate 2-reductase activity"/>
    <property type="evidence" value="ECO:0007669"/>
    <property type="project" value="UniProtKB-EC"/>
</dbReference>
<dbReference type="NCBIfam" id="NF005091">
    <property type="entry name" value="PRK06522.2-2"/>
    <property type="match status" value="1"/>
</dbReference>
<comment type="caution">
    <text evidence="7">The sequence shown here is derived from an EMBL/GenBank/DDBJ whole genome shotgun (WGS) entry which is preliminary data.</text>
</comment>
<dbReference type="NCBIfam" id="TIGR00745">
    <property type="entry name" value="apbA_panE"/>
    <property type="match status" value="1"/>
</dbReference>
<dbReference type="SUPFAM" id="SSF51735">
    <property type="entry name" value="NAD(P)-binding Rossmann-fold domains"/>
    <property type="match status" value="1"/>
</dbReference>
<evidence type="ECO:0000256" key="4">
    <source>
        <dbReference type="RuleBase" id="RU362068"/>
    </source>
</evidence>
<keyword evidence="4" id="KW-0566">Pantothenate biosynthesis</keyword>
<dbReference type="InterPro" id="IPR013752">
    <property type="entry name" value="KPA_reductase"/>
</dbReference>
<dbReference type="InterPro" id="IPR008927">
    <property type="entry name" value="6-PGluconate_DH-like_C_sf"/>
</dbReference>
<accession>A0ABT4UV05</accession>
<keyword evidence="8" id="KW-1185">Reference proteome</keyword>
<feature type="domain" description="Ketopantoate reductase N-terminal" evidence="5">
    <location>
        <begin position="2"/>
        <end position="140"/>
    </location>
</feature>
<dbReference type="Pfam" id="PF08546">
    <property type="entry name" value="ApbA_C"/>
    <property type="match status" value="1"/>
</dbReference>
<evidence type="ECO:0000256" key="1">
    <source>
        <dbReference type="ARBA" id="ARBA00007870"/>
    </source>
</evidence>
<evidence type="ECO:0000313" key="7">
    <source>
        <dbReference type="EMBL" id="MDA3625555.1"/>
    </source>
</evidence>
<dbReference type="Pfam" id="PF02558">
    <property type="entry name" value="ApbA"/>
    <property type="match status" value="1"/>
</dbReference>
<dbReference type="PANTHER" id="PTHR21708:SF26">
    <property type="entry name" value="2-DEHYDROPANTOATE 2-REDUCTASE"/>
    <property type="match status" value="1"/>
</dbReference>
<evidence type="ECO:0000256" key="3">
    <source>
        <dbReference type="ARBA" id="ARBA00023002"/>
    </source>
</evidence>
<evidence type="ECO:0000259" key="5">
    <source>
        <dbReference type="Pfam" id="PF02558"/>
    </source>
</evidence>
<dbReference type="PANTHER" id="PTHR21708">
    <property type="entry name" value="PROBABLE 2-DEHYDROPANTOATE 2-REDUCTASE"/>
    <property type="match status" value="1"/>
</dbReference>
<name>A0ABT4UV05_9PSEU</name>
<dbReference type="SUPFAM" id="SSF48179">
    <property type="entry name" value="6-phosphogluconate dehydrogenase C-terminal domain-like"/>
    <property type="match status" value="1"/>
</dbReference>
<dbReference type="Gene3D" id="1.10.1040.10">
    <property type="entry name" value="N-(1-d-carboxylethyl)-l-norvaline Dehydrogenase, domain 2"/>
    <property type="match status" value="1"/>
</dbReference>
<dbReference type="RefSeq" id="WP_270948131.1">
    <property type="nucleotide sequence ID" value="NZ_JAQGLA010000009.1"/>
</dbReference>
<dbReference type="EC" id="1.1.1.169" evidence="4"/>
<dbReference type="Proteomes" id="UP001210380">
    <property type="component" value="Unassembled WGS sequence"/>
</dbReference>
<evidence type="ECO:0000256" key="2">
    <source>
        <dbReference type="ARBA" id="ARBA00022857"/>
    </source>
</evidence>
<organism evidence="7 8">
    <name type="scientific">Saccharopolyspora oryzae</name>
    <dbReference type="NCBI Taxonomy" id="2997343"/>
    <lineage>
        <taxon>Bacteria</taxon>
        <taxon>Bacillati</taxon>
        <taxon>Actinomycetota</taxon>
        <taxon>Actinomycetes</taxon>
        <taxon>Pseudonocardiales</taxon>
        <taxon>Pseudonocardiaceae</taxon>
        <taxon>Saccharopolyspora</taxon>
    </lineage>
</organism>
<dbReference type="InterPro" id="IPR003710">
    <property type="entry name" value="ApbA"/>
</dbReference>
<evidence type="ECO:0000259" key="6">
    <source>
        <dbReference type="Pfam" id="PF08546"/>
    </source>
</evidence>
<keyword evidence="3 4" id="KW-0560">Oxidoreductase</keyword>
<dbReference type="InterPro" id="IPR013332">
    <property type="entry name" value="KPR_N"/>
</dbReference>
<reference evidence="7 8" key="1">
    <citation type="submission" date="2022-11" db="EMBL/GenBank/DDBJ databases">
        <title>Draft genome sequence of Saccharopolyspora sp. WRP15-2 isolated from rhizosphere soils of wild rice in Thailand.</title>
        <authorList>
            <person name="Duangmal K."/>
            <person name="Kammanee S."/>
            <person name="Muangham S."/>
        </authorList>
    </citation>
    <scope>NUCLEOTIDE SEQUENCE [LARGE SCALE GENOMIC DNA]</scope>
    <source>
        <strain evidence="7 8">WRP15-2</strain>
    </source>
</reference>
<comment type="catalytic activity">
    <reaction evidence="4">
        <text>(R)-pantoate + NADP(+) = 2-dehydropantoate + NADPH + H(+)</text>
        <dbReference type="Rhea" id="RHEA:16233"/>
        <dbReference type="ChEBI" id="CHEBI:11561"/>
        <dbReference type="ChEBI" id="CHEBI:15378"/>
        <dbReference type="ChEBI" id="CHEBI:15980"/>
        <dbReference type="ChEBI" id="CHEBI:57783"/>
        <dbReference type="ChEBI" id="CHEBI:58349"/>
        <dbReference type="EC" id="1.1.1.169"/>
    </reaction>
</comment>
<dbReference type="InterPro" id="IPR051402">
    <property type="entry name" value="KPR-Related"/>
</dbReference>